<name>G0EFE8_PYRF1</name>
<dbReference type="AlphaFoldDB" id="G0EFE8"/>
<evidence type="ECO:0000256" key="2">
    <source>
        <dbReference type="ARBA" id="ARBA00022723"/>
    </source>
</evidence>
<dbReference type="SUPFAM" id="SSF46626">
    <property type="entry name" value="Cytochrome c"/>
    <property type="match status" value="2"/>
</dbReference>
<evidence type="ECO:0000256" key="5">
    <source>
        <dbReference type="SAM" id="MobiDB-lite"/>
    </source>
</evidence>
<proteinExistence type="predicted"/>
<feature type="domain" description="Cytochrome c" evidence="7">
    <location>
        <begin position="123"/>
        <end position="209"/>
    </location>
</feature>
<dbReference type="KEGG" id="pfm:Pyrfu_1105"/>
<dbReference type="EMBL" id="CP002838">
    <property type="protein sequence ID" value="AEM38972.1"/>
    <property type="molecule type" value="Genomic_DNA"/>
</dbReference>
<dbReference type="InParanoid" id="G0EFE8"/>
<gene>
    <name evidence="8" type="ordered locus">Pyrfu_1105</name>
</gene>
<dbReference type="InterPro" id="IPR009056">
    <property type="entry name" value="Cyt_c-like_dom"/>
</dbReference>
<dbReference type="Gene3D" id="1.10.760.10">
    <property type="entry name" value="Cytochrome c-like domain"/>
    <property type="match status" value="2"/>
</dbReference>
<evidence type="ECO:0000259" key="7">
    <source>
        <dbReference type="PROSITE" id="PS51007"/>
    </source>
</evidence>
<feature type="transmembrane region" description="Helical" evidence="6">
    <location>
        <begin position="263"/>
        <end position="284"/>
    </location>
</feature>
<keyword evidence="3 4" id="KW-0408">Iron</keyword>
<dbReference type="Proteomes" id="UP000001037">
    <property type="component" value="Chromosome"/>
</dbReference>
<keyword evidence="6" id="KW-0472">Membrane</keyword>
<dbReference type="InterPro" id="IPR036909">
    <property type="entry name" value="Cyt_c-like_dom_sf"/>
</dbReference>
<evidence type="ECO:0000313" key="8">
    <source>
        <dbReference type="EMBL" id="AEM38972.1"/>
    </source>
</evidence>
<dbReference type="PROSITE" id="PS51007">
    <property type="entry name" value="CYTC"/>
    <property type="match status" value="2"/>
</dbReference>
<dbReference type="HOGENOM" id="CLU_965114_0_0_2"/>
<reference evidence="8 9" key="1">
    <citation type="journal article" date="2011" name="Stand. Genomic Sci.">
        <title>Complete genome sequence of the hyperthermophilic chemolithoautotroph Pyrolobus fumarii type strain (1A).</title>
        <authorList>
            <person name="Anderson I."/>
            <person name="Goker M."/>
            <person name="Nolan M."/>
            <person name="Lucas S."/>
            <person name="Hammon N."/>
            <person name="Deshpande S."/>
            <person name="Cheng J.F."/>
            <person name="Tapia R."/>
            <person name="Han C."/>
            <person name="Goodwin L."/>
            <person name="Pitluck S."/>
            <person name="Huntemann M."/>
            <person name="Liolios K."/>
            <person name="Ivanova N."/>
            <person name="Pagani I."/>
            <person name="Mavromatis K."/>
            <person name="Ovchinikova G."/>
            <person name="Pati A."/>
            <person name="Chen A."/>
            <person name="Palaniappan K."/>
            <person name="Land M."/>
            <person name="Hauser L."/>
            <person name="Brambilla E.M."/>
            <person name="Huber H."/>
            <person name="Yasawong M."/>
            <person name="Rohde M."/>
            <person name="Spring S."/>
            <person name="Abt B."/>
            <person name="Sikorski J."/>
            <person name="Wirth R."/>
            <person name="Detter J.C."/>
            <person name="Woyke T."/>
            <person name="Bristow J."/>
            <person name="Eisen J.A."/>
            <person name="Markowitz V."/>
            <person name="Hugenholtz P."/>
            <person name="Kyrpides N.C."/>
            <person name="Klenk H.P."/>
            <person name="Lapidus A."/>
        </authorList>
    </citation>
    <scope>NUCLEOTIDE SEQUENCE [LARGE SCALE GENOMIC DNA]</scope>
    <source>
        <strain evidence="9">DSM 11204 / 1A</strain>
    </source>
</reference>
<sequence>MNMHRMYWLTPVLLALVIVAFSVAALAITEEEAKQVFEKAGCATCHSTPGNDFKSLVDKIRSWASKYASLDEAVANEYKQAQTYDQLMQQMKQYTPSISDEDYQLLYQFFKQVFEEAKGGAGVTESEAKQVFEKAGCATCHNAPGNNFDSIVEKIRSWAEKYGSLDEAVASEYPQAKSYDELMQQMKQYTPGISDKDYQLLYQFFKQVFEEAKGGQAAAATPTTTTAQVSEATTTTTTTPKENITTLPSVPTPNPSEEARSRISTGLVVGVAILVVAVVLFVVFRLKK</sequence>
<dbReference type="GO" id="GO:0046872">
    <property type="term" value="F:metal ion binding"/>
    <property type="evidence" value="ECO:0007669"/>
    <property type="project" value="UniProtKB-KW"/>
</dbReference>
<feature type="domain" description="Cytochrome c" evidence="7">
    <location>
        <begin position="28"/>
        <end position="114"/>
    </location>
</feature>
<keyword evidence="1 4" id="KW-0349">Heme</keyword>
<feature type="compositionally biased region" description="Low complexity" evidence="5">
    <location>
        <begin position="217"/>
        <end position="239"/>
    </location>
</feature>
<evidence type="ECO:0000256" key="4">
    <source>
        <dbReference type="PROSITE-ProRule" id="PRU00433"/>
    </source>
</evidence>
<accession>G0EFE8</accession>
<dbReference type="Pfam" id="PF00034">
    <property type="entry name" value="Cytochrom_C"/>
    <property type="match status" value="1"/>
</dbReference>
<evidence type="ECO:0000313" key="9">
    <source>
        <dbReference type="Proteomes" id="UP000001037"/>
    </source>
</evidence>
<dbReference type="STRING" id="694429.Pyrfu_1105"/>
<keyword evidence="2 4" id="KW-0479">Metal-binding</keyword>
<dbReference type="GO" id="GO:0009055">
    <property type="term" value="F:electron transfer activity"/>
    <property type="evidence" value="ECO:0007669"/>
    <property type="project" value="InterPro"/>
</dbReference>
<keyword evidence="6" id="KW-0812">Transmembrane</keyword>
<keyword evidence="9" id="KW-1185">Reference proteome</keyword>
<organism evidence="8 9">
    <name type="scientific">Pyrolobus fumarii (strain DSM 11204 / 1A)</name>
    <dbReference type="NCBI Taxonomy" id="694429"/>
    <lineage>
        <taxon>Archaea</taxon>
        <taxon>Thermoproteota</taxon>
        <taxon>Thermoprotei</taxon>
        <taxon>Desulfurococcales</taxon>
        <taxon>Pyrodictiaceae</taxon>
        <taxon>Pyrolobus</taxon>
    </lineage>
</organism>
<dbReference type="GO" id="GO:0020037">
    <property type="term" value="F:heme binding"/>
    <property type="evidence" value="ECO:0007669"/>
    <property type="project" value="InterPro"/>
</dbReference>
<evidence type="ECO:0000256" key="6">
    <source>
        <dbReference type="SAM" id="Phobius"/>
    </source>
</evidence>
<evidence type="ECO:0000256" key="1">
    <source>
        <dbReference type="ARBA" id="ARBA00022617"/>
    </source>
</evidence>
<feature type="compositionally biased region" description="Polar residues" evidence="5">
    <location>
        <begin position="240"/>
        <end position="249"/>
    </location>
</feature>
<evidence type="ECO:0000256" key="3">
    <source>
        <dbReference type="ARBA" id="ARBA00023004"/>
    </source>
</evidence>
<protein>
    <recommendedName>
        <fullName evidence="7">Cytochrome c domain-containing protein</fullName>
    </recommendedName>
</protein>
<feature type="region of interest" description="Disordered" evidence="5">
    <location>
        <begin position="216"/>
        <end position="258"/>
    </location>
</feature>
<keyword evidence="6" id="KW-1133">Transmembrane helix</keyword>
<dbReference type="eggNOG" id="arCOG06097">
    <property type="taxonomic scope" value="Archaea"/>
</dbReference>